<dbReference type="SUPFAM" id="SSF51430">
    <property type="entry name" value="NAD(P)-linked oxidoreductase"/>
    <property type="match status" value="1"/>
</dbReference>
<protein>
    <submittedName>
        <fullName evidence="3">Aldo/keto reductase</fullName>
    </submittedName>
</protein>
<dbReference type="InterPro" id="IPR050523">
    <property type="entry name" value="AKR_Detox_Biosynth"/>
</dbReference>
<evidence type="ECO:0000259" key="2">
    <source>
        <dbReference type="Pfam" id="PF00248"/>
    </source>
</evidence>
<evidence type="ECO:0000313" key="4">
    <source>
        <dbReference type="Proteomes" id="UP000078348"/>
    </source>
</evidence>
<name>A0A196SLJ6_BLAHN</name>
<comment type="caution">
    <text evidence="3">The sequence shown here is derived from an EMBL/GenBank/DDBJ whole genome shotgun (WGS) entry which is preliminary data.</text>
</comment>
<feature type="domain" description="NADP-dependent oxidoreductase" evidence="2">
    <location>
        <begin position="18"/>
        <end position="313"/>
    </location>
</feature>
<dbReference type="InterPro" id="IPR036812">
    <property type="entry name" value="NAD(P)_OxRdtase_dom_sf"/>
</dbReference>
<organism evidence="3 4">
    <name type="scientific">Blastocystis sp. subtype 1 (strain ATCC 50177 / NandII)</name>
    <dbReference type="NCBI Taxonomy" id="478820"/>
    <lineage>
        <taxon>Eukaryota</taxon>
        <taxon>Sar</taxon>
        <taxon>Stramenopiles</taxon>
        <taxon>Bigyra</taxon>
        <taxon>Opalozoa</taxon>
        <taxon>Opalinata</taxon>
        <taxon>Blastocystidae</taxon>
        <taxon>Blastocystis</taxon>
    </lineage>
</organism>
<reference evidence="3 4" key="1">
    <citation type="submission" date="2016-05" db="EMBL/GenBank/DDBJ databases">
        <title>Nuclear genome of Blastocystis sp. subtype 1 NandII.</title>
        <authorList>
            <person name="Gentekaki E."/>
            <person name="Curtis B."/>
            <person name="Stairs C."/>
            <person name="Eme L."/>
            <person name="Herman E."/>
            <person name="Klimes V."/>
            <person name="Arias M.C."/>
            <person name="Elias M."/>
            <person name="Hilliou F."/>
            <person name="Klute M."/>
            <person name="Malik S.-B."/>
            <person name="Pightling A."/>
            <person name="Rachubinski R."/>
            <person name="Salas D."/>
            <person name="Schlacht A."/>
            <person name="Suga H."/>
            <person name="Archibald J."/>
            <person name="Ball S.G."/>
            <person name="Clark G."/>
            <person name="Dacks J."/>
            <person name="Van Der Giezen M."/>
            <person name="Tsaousis A."/>
            <person name="Roger A."/>
        </authorList>
    </citation>
    <scope>NUCLEOTIDE SEQUENCE [LARGE SCALE GENOMIC DNA]</scope>
    <source>
        <strain evidence="4">ATCC 50177 / NandII</strain>
    </source>
</reference>
<evidence type="ECO:0000256" key="1">
    <source>
        <dbReference type="ARBA" id="ARBA00023002"/>
    </source>
</evidence>
<dbReference type="STRING" id="478820.A0A196SLJ6"/>
<dbReference type="Proteomes" id="UP000078348">
    <property type="component" value="Unassembled WGS sequence"/>
</dbReference>
<proteinExistence type="predicted"/>
<dbReference type="InterPro" id="IPR020471">
    <property type="entry name" value="AKR"/>
</dbReference>
<dbReference type="PRINTS" id="PR00069">
    <property type="entry name" value="ALDKETRDTASE"/>
</dbReference>
<evidence type="ECO:0000313" key="3">
    <source>
        <dbReference type="EMBL" id="OAO17151.1"/>
    </source>
</evidence>
<gene>
    <name evidence="3" type="ORF">AV274_1090</name>
</gene>
<dbReference type="Gene3D" id="3.20.20.100">
    <property type="entry name" value="NADP-dependent oxidoreductase domain"/>
    <property type="match status" value="1"/>
</dbReference>
<dbReference type="PANTHER" id="PTHR43364">
    <property type="entry name" value="NADH-SPECIFIC METHYLGLYOXAL REDUCTASE-RELATED"/>
    <property type="match status" value="1"/>
</dbReference>
<keyword evidence="4" id="KW-1185">Reference proteome</keyword>
<sequence>MAVSVPHTKLGDLDVSTLTLGTWQFGDTLLYQKQTPEVEARIVKNAFEVGINFFDTAEAYNDGVSEQALGNALKASGRERDEYVIATKVNGDNLKPERLRPIFERSLENLQTDHVDILQIHWPNDQVPPSVYMPVIREFVEEGKVHAIGISNHGCQDMQTVLDTGATIISNQLPYNLLNRVVEDSIIPFCQQRDIAVLAYSPLAQGLLTGKYTCVADCPPGLSRSRYFDQSRSPFSRHGEAGCEQQLFETLAALKRIAEAQQMTLAQLSLAWLRQKAPTTIIFGASKPEHVFTNAECVQYHLDEAVMREIDACTLPMKEALHGNPDLWNHTSRVH</sequence>
<dbReference type="PANTHER" id="PTHR43364:SF4">
    <property type="entry name" value="NAD(P)-LINKED OXIDOREDUCTASE SUPERFAMILY PROTEIN"/>
    <property type="match status" value="1"/>
</dbReference>
<dbReference type="AlphaFoldDB" id="A0A196SLJ6"/>
<dbReference type="CDD" id="cd19085">
    <property type="entry name" value="AKR_AKR11B3"/>
    <property type="match status" value="1"/>
</dbReference>
<dbReference type="OrthoDB" id="2310150at2759"/>
<dbReference type="Pfam" id="PF00248">
    <property type="entry name" value="Aldo_ket_red"/>
    <property type="match status" value="1"/>
</dbReference>
<accession>A0A196SLJ6</accession>
<dbReference type="GO" id="GO:0016491">
    <property type="term" value="F:oxidoreductase activity"/>
    <property type="evidence" value="ECO:0007669"/>
    <property type="project" value="UniProtKB-KW"/>
</dbReference>
<dbReference type="EMBL" id="LXWW01000044">
    <property type="protein sequence ID" value="OAO17151.1"/>
    <property type="molecule type" value="Genomic_DNA"/>
</dbReference>
<keyword evidence="1" id="KW-0560">Oxidoreductase</keyword>
<dbReference type="InterPro" id="IPR023210">
    <property type="entry name" value="NADP_OxRdtase_dom"/>
</dbReference>